<dbReference type="InterPro" id="IPR036508">
    <property type="entry name" value="Chitin-bd_dom_sf"/>
</dbReference>
<accession>A0A1D1UGS8</accession>
<dbReference type="Proteomes" id="UP000186922">
    <property type="component" value="Unassembled WGS sequence"/>
</dbReference>
<dbReference type="PANTHER" id="PTHR22933:SF43">
    <property type="entry name" value="LP10131P"/>
    <property type="match status" value="1"/>
</dbReference>
<evidence type="ECO:0000256" key="1">
    <source>
        <dbReference type="SAM" id="MobiDB-lite"/>
    </source>
</evidence>
<dbReference type="GO" id="GO:0005576">
    <property type="term" value="C:extracellular region"/>
    <property type="evidence" value="ECO:0007669"/>
    <property type="project" value="InterPro"/>
</dbReference>
<evidence type="ECO:0000256" key="2">
    <source>
        <dbReference type="SAM" id="SignalP"/>
    </source>
</evidence>
<dbReference type="PROSITE" id="PS50940">
    <property type="entry name" value="CHIT_BIND_II"/>
    <property type="match status" value="1"/>
</dbReference>
<reference evidence="4 5" key="1">
    <citation type="journal article" date="2016" name="Nat. Commun.">
        <title>Extremotolerant tardigrade genome and improved radiotolerance of human cultured cells by tardigrade-unique protein.</title>
        <authorList>
            <person name="Hashimoto T."/>
            <person name="Horikawa D.D."/>
            <person name="Saito Y."/>
            <person name="Kuwahara H."/>
            <person name="Kozuka-Hata H."/>
            <person name="Shin-I T."/>
            <person name="Minakuchi Y."/>
            <person name="Ohishi K."/>
            <person name="Motoyama A."/>
            <person name="Aizu T."/>
            <person name="Enomoto A."/>
            <person name="Kondo K."/>
            <person name="Tanaka S."/>
            <person name="Hara Y."/>
            <person name="Koshikawa S."/>
            <person name="Sagara H."/>
            <person name="Miura T."/>
            <person name="Yokobori S."/>
            <person name="Miyagawa K."/>
            <person name="Suzuki Y."/>
            <person name="Kubo T."/>
            <person name="Oyama M."/>
            <person name="Kohara Y."/>
            <person name="Fujiyama A."/>
            <person name="Arakawa K."/>
            <person name="Katayama T."/>
            <person name="Toyoda A."/>
            <person name="Kunieda T."/>
        </authorList>
    </citation>
    <scope>NUCLEOTIDE SEQUENCE [LARGE SCALE GENOMIC DNA]</scope>
    <source>
        <strain evidence="4 5">YOKOZUNA-1</strain>
    </source>
</reference>
<feature type="chain" id="PRO_5008897218" description="Chitin-binding type-2 domain-containing protein" evidence="2">
    <location>
        <begin position="17"/>
        <end position="193"/>
    </location>
</feature>
<organism evidence="4 5">
    <name type="scientific">Ramazzottius varieornatus</name>
    <name type="common">Water bear</name>
    <name type="synonym">Tardigrade</name>
    <dbReference type="NCBI Taxonomy" id="947166"/>
    <lineage>
        <taxon>Eukaryota</taxon>
        <taxon>Metazoa</taxon>
        <taxon>Ecdysozoa</taxon>
        <taxon>Tardigrada</taxon>
        <taxon>Eutardigrada</taxon>
        <taxon>Parachela</taxon>
        <taxon>Hypsibioidea</taxon>
        <taxon>Ramazzottiidae</taxon>
        <taxon>Ramazzottius</taxon>
    </lineage>
</organism>
<dbReference type="SMART" id="SM00494">
    <property type="entry name" value="ChtBD2"/>
    <property type="match status" value="1"/>
</dbReference>
<name>A0A1D1UGS8_RAMVA</name>
<proteinExistence type="predicted"/>
<dbReference type="InterPro" id="IPR002557">
    <property type="entry name" value="Chitin-bd_dom"/>
</dbReference>
<evidence type="ECO:0000313" key="5">
    <source>
        <dbReference type="Proteomes" id="UP000186922"/>
    </source>
</evidence>
<dbReference type="GO" id="GO:0008061">
    <property type="term" value="F:chitin binding"/>
    <property type="evidence" value="ECO:0007669"/>
    <property type="project" value="InterPro"/>
</dbReference>
<feature type="region of interest" description="Disordered" evidence="1">
    <location>
        <begin position="166"/>
        <end position="193"/>
    </location>
</feature>
<dbReference type="STRING" id="947166.A0A1D1UGS8"/>
<dbReference type="PANTHER" id="PTHR22933">
    <property type="entry name" value="FI18007P1-RELATED"/>
    <property type="match status" value="1"/>
</dbReference>
<dbReference type="EMBL" id="BDGG01000001">
    <property type="protein sequence ID" value="GAU88959.1"/>
    <property type="molecule type" value="Genomic_DNA"/>
</dbReference>
<gene>
    <name evidence="4" type="primary">RvY_01565-1</name>
    <name evidence="4" type="synonym">RvY_01565.1</name>
    <name evidence="4" type="ORF">RvY_01565</name>
</gene>
<keyword evidence="5" id="KW-1185">Reference proteome</keyword>
<dbReference type="Gene3D" id="2.170.140.10">
    <property type="entry name" value="Chitin binding domain"/>
    <property type="match status" value="1"/>
</dbReference>
<feature type="domain" description="Chitin-binding type-2" evidence="3">
    <location>
        <begin position="74"/>
        <end position="135"/>
    </location>
</feature>
<comment type="caution">
    <text evidence="4">The sequence shown here is derived from an EMBL/GenBank/DDBJ whole genome shotgun (WGS) entry which is preliminary data.</text>
</comment>
<dbReference type="OrthoDB" id="10052888at2759"/>
<sequence>MKGLIVVLGLVTVASATSLYRIRRANGDQQPKVWDALNKLRGKDPIPVDQIQELYFNVIPGQDFPLISQIPQTNIDCASFKQPGFYADDSDQGRCQVFHRCDVNGELTSYLCPNMTLFNQITLICDAWYNVDCSQSRQFQDYSNSRLYQEGQVLLDNQDEIAVKEATGAVQVSKKSSRQSKSKASQRSDESSA</sequence>
<feature type="signal peptide" evidence="2">
    <location>
        <begin position="1"/>
        <end position="16"/>
    </location>
</feature>
<dbReference type="InterPro" id="IPR052976">
    <property type="entry name" value="Scoloptoxin-like"/>
</dbReference>
<keyword evidence="2" id="KW-0732">Signal</keyword>
<protein>
    <recommendedName>
        <fullName evidence="3">Chitin-binding type-2 domain-containing protein</fullName>
    </recommendedName>
</protein>
<dbReference type="AlphaFoldDB" id="A0A1D1UGS8"/>
<dbReference type="SUPFAM" id="SSF57625">
    <property type="entry name" value="Invertebrate chitin-binding proteins"/>
    <property type="match status" value="1"/>
</dbReference>
<dbReference type="Pfam" id="PF01607">
    <property type="entry name" value="CBM_14"/>
    <property type="match status" value="1"/>
</dbReference>
<evidence type="ECO:0000313" key="4">
    <source>
        <dbReference type="EMBL" id="GAU88959.1"/>
    </source>
</evidence>
<evidence type="ECO:0000259" key="3">
    <source>
        <dbReference type="PROSITE" id="PS50940"/>
    </source>
</evidence>